<dbReference type="EMBL" id="FOJN01000004">
    <property type="protein sequence ID" value="SFA46310.1"/>
    <property type="molecule type" value="Genomic_DNA"/>
</dbReference>
<dbReference type="InterPro" id="IPR020471">
    <property type="entry name" value="AKR"/>
</dbReference>
<evidence type="ECO:0000313" key="4">
    <source>
        <dbReference type="Proteomes" id="UP000182054"/>
    </source>
</evidence>
<dbReference type="OrthoDB" id="9768793at2"/>
<dbReference type="GeneID" id="85485160"/>
<proteinExistence type="predicted"/>
<dbReference type="InterPro" id="IPR018170">
    <property type="entry name" value="Aldo/ket_reductase_CS"/>
</dbReference>
<dbReference type="InterPro" id="IPR023210">
    <property type="entry name" value="NADP_OxRdtase_dom"/>
</dbReference>
<dbReference type="PRINTS" id="PR00069">
    <property type="entry name" value="ALDKETRDTASE"/>
</dbReference>
<keyword evidence="1" id="KW-0560">Oxidoreductase</keyword>
<dbReference type="PROSITE" id="PS00062">
    <property type="entry name" value="ALDOKETO_REDUCTASE_2"/>
    <property type="match status" value="1"/>
</dbReference>
<protein>
    <submittedName>
        <fullName evidence="3">Aryl-alcohol dehydrogenase (NADP+)</fullName>
    </submittedName>
</protein>
<evidence type="ECO:0000313" key="3">
    <source>
        <dbReference type="EMBL" id="SFA46310.1"/>
    </source>
</evidence>
<reference evidence="3 4" key="1">
    <citation type="submission" date="2016-10" db="EMBL/GenBank/DDBJ databases">
        <authorList>
            <person name="de Groot N.N."/>
        </authorList>
    </citation>
    <scope>NUCLEOTIDE SEQUENCE [LARGE SCALE GENOMIC DNA]</scope>
    <source>
        <strain evidence="3 4">DSM 44908</strain>
    </source>
</reference>
<dbReference type="InterPro" id="IPR050523">
    <property type="entry name" value="AKR_Detox_Biosynth"/>
</dbReference>
<dbReference type="CDD" id="cd19081">
    <property type="entry name" value="AKR_AKR9C1"/>
    <property type="match status" value="1"/>
</dbReference>
<dbReference type="InterPro" id="IPR036812">
    <property type="entry name" value="NAD(P)_OxRdtase_dom_sf"/>
</dbReference>
<dbReference type="AlphaFoldDB" id="A0A1I0T3L5"/>
<dbReference type="FunFam" id="3.20.20.100:FF:000004">
    <property type="entry name" value="Oxidoreductase, aldo/keto reductase"/>
    <property type="match status" value="1"/>
</dbReference>
<dbReference type="RefSeq" id="WP_068360648.1">
    <property type="nucleotide sequence ID" value="NZ_FOJN01000004.1"/>
</dbReference>
<dbReference type="PANTHER" id="PTHR43364">
    <property type="entry name" value="NADH-SPECIFIC METHYLGLYOXAL REDUCTASE-RELATED"/>
    <property type="match status" value="1"/>
</dbReference>
<sequence>MTRIGHSDLDVFPLALGANTFGWTSDEAASHDIIDAFLGAGGSLIDTADSYSAFAPGNSGGESETVIGNWFARTGRRDDVVLATKVSRHPDFLGLSASNIAAAADASLARLQSDHIDLYYAHFDDENTPLEETVAAFDALVKAGKVRYVGVSNYSPDRAQAWLDIADREGFDKPVPLQPHYNLVHRQSYEPALQELATEHHLGVFPYFALASGFLTGKYRTKDDLGDSMRGKMASGYLSDSGLAVVDALAEIADAHDTAIPTVALAWLLTRPGIVAPIASASRIAQLPSLTEAPGLSLTDDEVARLTKASNAVGE</sequence>
<feature type="domain" description="NADP-dependent oxidoreductase" evidence="2">
    <location>
        <begin position="13"/>
        <end position="309"/>
    </location>
</feature>
<dbReference type="GO" id="GO:0005829">
    <property type="term" value="C:cytosol"/>
    <property type="evidence" value="ECO:0007669"/>
    <property type="project" value="TreeGrafter"/>
</dbReference>
<evidence type="ECO:0000256" key="1">
    <source>
        <dbReference type="ARBA" id="ARBA00023002"/>
    </source>
</evidence>
<gene>
    <name evidence="3" type="ORF">SAMN05444374_1042</name>
</gene>
<organism evidence="3 4">
    <name type="scientific">Rhodococcoides kroppenstedtii</name>
    <dbReference type="NCBI Taxonomy" id="293050"/>
    <lineage>
        <taxon>Bacteria</taxon>
        <taxon>Bacillati</taxon>
        <taxon>Actinomycetota</taxon>
        <taxon>Actinomycetes</taxon>
        <taxon>Mycobacteriales</taxon>
        <taxon>Nocardiaceae</taxon>
        <taxon>Rhodococcoides</taxon>
    </lineage>
</organism>
<dbReference type="Proteomes" id="UP000182054">
    <property type="component" value="Unassembled WGS sequence"/>
</dbReference>
<dbReference type="SUPFAM" id="SSF51430">
    <property type="entry name" value="NAD(P)-linked oxidoreductase"/>
    <property type="match status" value="1"/>
</dbReference>
<name>A0A1I0T3L5_9NOCA</name>
<accession>A0A1I0T3L5</accession>
<dbReference type="Gene3D" id="3.20.20.100">
    <property type="entry name" value="NADP-dependent oxidoreductase domain"/>
    <property type="match status" value="1"/>
</dbReference>
<dbReference type="GO" id="GO:0016491">
    <property type="term" value="F:oxidoreductase activity"/>
    <property type="evidence" value="ECO:0007669"/>
    <property type="project" value="UniProtKB-KW"/>
</dbReference>
<dbReference type="Pfam" id="PF00248">
    <property type="entry name" value="Aldo_ket_red"/>
    <property type="match status" value="1"/>
</dbReference>
<dbReference type="PANTHER" id="PTHR43364:SF6">
    <property type="entry name" value="OXIDOREDUCTASE-RELATED"/>
    <property type="match status" value="1"/>
</dbReference>
<evidence type="ECO:0000259" key="2">
    <source>
        <dbReference type="Pfam" id="PF00248"/>
    </source>
</evidence>